<keyword evidence="6" id="KW-0548">Nucleotidyltransferase</keyword>
<evidence type="ECO:0000256" key="14">
    <source>
        <dbReference type="ARBA" id="ARBA00049244"/>
    </source>
</evidence>
<keyword evidence="9" id="KW-0862">Zinc</keyword>
<keyword evidence="10" id="KW-0239">DNA-directed DNA polymerase</keyword>
<comment type="cofactor">
    <cofactor evidence="1">
        <name>[4Fe-4S] cluster</name>
        <dbReference type="ChEBI" id="CHEBI:49883"/>
    </cofactor>
</comment>
<evidence type="ECO:0000256" key="6">
    <source>
        <dbReference type="ARBA" id="ARBA00022695"/>
    </source>
</evidence>
<dbReference type="Pfam" id="PF00136">
    <property type="entry name" value="DNA_pol_B"/>
    <property type="match status" value="2"/>
</dbReference>
<evidence type="ECO:0000256" key="11">
    <source>
        <dbReference type="ARBA" id="ARBA00023004"/>
    </source>
</evidence>
<dbReference type="InterPro" id="IPR043502">
    <property type="entry name" value="DNA/RNA_pol_sf"/>
</dbReference>
<dbReference type="FunFam" id="1.10.287.690:FF:000002">
    <property type="entry name" value="DNA polymerase zeta"/>
    <property type="match status" value="1"/>
</dbReference>
<dbReference type="Proteomes" id="UP001054857">
    <property type="component" value="Unassembled WGS sequence"/>
</dbReference>
<protein>
    <recommendedName>
        <fullName evidence="4">DNA polymerase zeta catalytic subunit</fullName>
        <ecNumber evidence="3">2.7.7.7</ecNumber>
    </recommendedName>
</protein>
<feature type="domain" description="DNA-directed DNA polymerase family B multifunctional" evidence="16">
    <location>
        <begin position="219"/>
        <end position="291"/>
    </location>
</feature>
<evidence type="ECO:0000256" key="15">
    <source>
        <dbReference type="SAM" id="MobiDB-lite"/>
    </source>
</evidence>
<dbReference type="GO" id="GO:0003677">
    <property type="term" value="F:DNA binding"/>
    <property type="evidence" value="ECO:0007669"/>
    <property type="project" value="InterPro"/>
</dbReference>
<dbReference type="GO" id="GO:0046872">
    <property type="term" value="F:metal ion binding"/>
    <property type="evidence" value="ECO:0007669"/>
    <property type="project" value="UniProtKB-KW"/>
</dbReference>
<gene>
    <name evidence="17" type="ORF">Agub_g8267</name>
</gene>
<organism evidence="17 18">
    <name type="scientific">Astrephomene gubernaculifera</name>
    <dbReference type="NCBI Taxonomy" id="47775"/>
    <lineage>
        <taxon>Eukaryota</taxon>
        <taxon>Viridiplantae</taxon>
        <taxon>Chlorophyta</taxon>
        <taxon>core chlorophytes</taxon>
        <taxon>Chlorophyceae</taxon>
        <taxon>CS clade</taxon>
        <taxon>Chlamydomonadales</taxon>
        <taxon>Astrephomenaceae</taxon>
        <taxon>Astrephomene</taxon>
    </lineage>
</organism>
<sequence>LNLAMCEQLDLIGRTAELARTFGIDFFSVLTRGSQYRVESLLVRLAHTNNFIMPSPSREQVGSQPAMEAIPLVMEPESRLYGSPVVVLDFQSLYPSQIIAYNMCYSTCVGRTAHARAGGQPVRLGVTQYSYPVGAVLPTATSGGGAAAAAAAAVAAAAGATITCSPPHSSSPPSSSPTSDNAAAQEAATAAGAAATKPGRAAHAGSSSSSSTCAATPDNLIICPNGVAYVPPEVRPGVLPRMLSEILNTRIMIKGAMKRAPQQDKVLHRVLNARQLGLKLIANVTYGYTAAGFSGR</sequence>
<dbReference type="Gene3D" id="3.30.420.10">
    <property type="entry name" value="Ribonuclease H-like superfamily/Ribonuclease H"/>
    <property type="match status" value="1"/>
</dbReference>
<dbReference type="PANTHER" id="PTHR45812">
    <property type="entry name" value="DNA POLYMERASE ZETA CATALYTIC SUBUNIT"/>
    <property type="match status" value="1"/>
</dbReference>
<dbReference type="GO" id="GO:0051536">
    <property type="term" value="F:iron-sulfur cluster binding"/>
    <property type="evidence" value="ECO:0007669"/>
    <property type="project" value="UniProtKB-KW"/>
</dbReference>
<keyword evidence="8" id="KW-0227">DNA damage</keyword>
<dbReference type="GO" id="GO:0003887">
    <property type="term" value="F:DNA-directed DNA polymerase activity"/>
    <property type="evidence" value="ECO:0007669"/>
    <property type="project" value="UniProtKB-KW"/>
</dbReference>
<dbReference type="AlphaFoldDB" id="A0AAD3HN37"/>
<dbReference type="SUPFAM" id="SSF53098">
    <property type="entry name" value="Ribonuclease H-like"/>
    <property type="match status" value="1"/>
</dbReference>
<keyword evidence="18" id="KW-1185">Reference proteome</keyword>
<accession>A0AAD3HN37</accession>
<evidence type="ECO:0000313" key="18">
    <source>
        <dbReference type="Proteomes" id="UP001054857"/>
    </source>
</evidence>
<evidence type="ECO:0000256" key="5">
    <source>
        <dbReference type="ARBA" id="ARBA00022679"/>
    </source>
</evidence>
<proteinExistence type="inferred from homology"/>
<dbReference type="Gene3D" id="1.10.287.690">
    <property type="entry name" value="Helix hairpin bin"/>
    <property type="match status" value="1"/>
</dbReference>
<evidence type="ECO:0000256" key="13">
    <source>
        <dbReference type="ARBA" id="ARBA00023204"/>
    </source>
</evidence>
<dbReference type="InterPro" id="IPR006172">
    <property type="entry name" value="DNA-dir_DNA_pol_B"/>
</dbReference>
<comment type="caution">
    <text evidence="17">The sequence shown here is derived from an EMBL/GenBank/DDBJ whole genome shotgun (WGS) entry which is preliminary data.</text>
</comment>
<dbReference type="InterPro" id="IPR030559">
    <property type="entry name" value="PolZ_Rev3"/>
</dbReference>
<dbReference type="EC" id="2.7.7.7" evidence="3"/>
<feature type="non-terminal residue" evidence="17">
    <location>
        <position position="1"/>
    </location>
</feature>
<evidence type="ECO:0000313" key="17">
    <source>
        <dbReference type="EMBL" id="GFR46656.1"/>
    </source>
</evidence>
<comment type="similarity">
    <text evidence="2">Belongs to the DNA polymerase type-B family.</text>
</comment>
<dbReference type="GO" id="GO:0005634">
    <property type="term" value="C:nucleus"/>
    <property type="evidence" value="ECO:0007669"/>
    <property type="project" value="TreeGrafter"/>
</dbReference>
<dbReference type="GO" id="GO:0000166">
    <property type="term" value="F:nucleotide binding"/>
    <property type="evidence" value="ECO:0007669"/>
    <property type="project" value="InterPro"/>
</dbReference>
<feature type="compositionally biased region" description="Low complexity" evidence="15">
    <location>
        <begin position="164"/>
        <end position="211"/>
    </location>
</feature>
<keyword evidence="7" id="KW-0479">Metal-binding</keyword>
<dbReference type="PRINTS" id="PR00106">
    <property type="entry name" value="DNAPOLB"/>
</dbReference>
<evidence type="ECO:0000256" key="2">
    <source>
        <dbReference type="ARBA" id="ARBA00005755"/>
    </source>
</evidence>
<evidence type="ECO:0000256" key="12">
    <source>
        <dbReference type="ARBA" id="ARBA00023014"/>
    </source>
</evidence>
<reference evidence="17 18" key="1">
    <citation type="journal article" date="2021" name="Sci. Rep.">
        <title>Genome sequencing of the multicellular alga Astrephomene provides insights into convergent evolution of germ-soma differentiation.</title>
        <authorList>
            <person name="Yamashita S."/>
            <person name="Yamamoto K."/>
            <person name="Matsuzaki R."/>
            <person name="Suzuki S."/>
            <person name="Yamaguchi H."/>
            <person name="Hirooka S."/>
            <person name="Minakuchi Y."/>
            <person name="Miyagishima S."/>
            <person name="Kawachi M."/>
            <person name="Toyoda A."/>
            <person name="Nozaki H."/>
        </authorList>
    </citation>
    <scope>NUCLEOTIDE SEQUENCE [LARGE SCALE GENOMIC DNA]</scope>
    <source>
        <strain evidence="17 18">NIES-4017</strain>
    </source>
</reference>
<evidence type="ECO:0000256" key="10">
    <source>
        <dbReference type="ARBA" id="ARBA00022932"/>
    </source>
</evidence>
<evidence type="ECO:0000259" key="16">
    <source>
        <dbReference type="Pfam" id="PF00136"/>
    </source>
</evidence>
<dbReference type="SUPFAM" id="SSF56672">
    <property type="entry name" value="DNA/RNA polymerases"/>
    <property type="match status" value="1"/>
</dbReference>
<comment type="catalytic activity">
    <reaction evidence="14">
        <text>DNA(n) + a 2'-deoxyribonucleoside 5'-triphosphate = DNA(n+1) + diphosphate</text>
        <dbReference type="Rhea" id="RHEA:22508"/>
        <dbReference type="Rhea" id="RHEA-COMP:17339"/>
        <dbReference type="Rhea" id="RHEA-COMP:17340"/>
        <dbReference type="ChEBI" id="CHEBI:33019"/>
        <dbReference type="ChEBI" id="CHEBI:61560"/>
        <dbReference type="ChEBI" id="CHEBI:173112"/>
        <dbReference type="EC" id="2.7.7.7"/>
    </reaction>
</comment>
<dbReference type="GO" id="GO:0042276">
    <property type="term" value="P:error-prone translesion synthesis"/>
    <property type="evidence" value="ECO:0007669"/>
    <property type="project" value="TreeGrafter"/>
</dbReference>
<keyword evidence="13" id="KW-0234">DNA repair</keyword>
<dbReference type="InterPro" id="IPR023211">
    <property type="entry name" value="DNA_pol_palm_dom_sf"/>
</dbReference>
<dbReference type="GO" id="GO:0000724">
    <property type="term" value="P:double-strand break repair via homologous recombination"/>
    <property type="evidence" value="ECO:0007669"/>
    <property type="project" value="TreeGrafter"/>
</dbReference>
<dbReference type="InterPro" id="IPR012337">
    <property type="entry name" value="RNaseH-like_sf"/>
</dbReference>
<dbReference type="InterPro" id="IPR006134">
    <property type="entry name" value="DNA-dir_DNA_pol_B_multi_dom"/>
</dbReference>
<dbReference type="InterPro" id="IPR036397">
    <property type="entry name" value="RNaseH_sf"/>
</dbReference>
<feature type="domain" description="DNA-directed DNA polymerase family B multifunctional" evidence="16">
    <location>
        <begin position="26"/>
        <end position="115"/>
    </location>
</feature>
<evidence type="ECO:0000256" key="3">
    <source>
        <dbReference type="ARBA" id="ARBA00012417"/>
    </source>
</evidence>
<feature type="region of interest" description="Disordered" evidence="15">
    <location>
        <begin position="164"/>
        <end position="213"/>
    </location>
</feature>
<keyword evidence="11" id="KW-0408">Iron</keyword>
<feature type="non-terminal residue" evidence="17">
    <location>
        <position position="296"/>
    </location>
</feature>
<evidence type="ECO:0000256" key="8">
    <source>
        <dbReference type="ARBA" id="ARBA00022763"/>
    </source>
</evidence>
<evidence type="ECO:0000256" key="1">
    <source>
        <dbReference type="ARBA" id="ARBA00001966"/>
    </source>
</evidence>
<evidence type="ECO:0000256" key="4">
    <source>
        <dbReference type="ARBA" id="ARBA00021589"/>
    </source>
</evidence>
<keyword evidence="5" id="KW-0808">Transferase</keyword>
<dbReference type="EMBL" id="BMAR01000015">
    <property type="protein sequence ID" value="GFR46656.1"/>
    <property type="molecule type" value="Genomic_DNA"/>
</dbReference>
<evidence type="ECO:0000256" key="9">
    <source>
        <dbReference type="ARBA" id="ARBA00022833"/>
    </source>
</evidence>
<dbReference type="Gene3D" id="3.90.1600.10">
    <property type="entry name" value="Palm domain of DNA polymerase"/>
    <property type="match status" value="1"/>
</dbReference>
<dbReference type="GO" id="GO:0016035">
    <property type="term" value="C:zeta DNA polymerase complex"/>
    <property type="evidence" value="ECO:0007669"/>
    <property type="project" value="InterPro"/>
</dbReference>
<keyword evidence="12" id="KW-0411">Iron-sulfur</keyword>
<evidence type="ECO:0000256" key="7">
    <source>
        <dbReference type="ARBA" id="ARBA00022723"/>
    </source>
</evidence>
<name>A0AAD3HN37_9CHLO</name>
<dbReference type="PANTHER" id="PTHR45812:SF1">
    <property type="entry name" value="DNA POLYMERASE ZETA CATALYTIC SUBUNIT"/>
    <property type="match status" value="1"/>
</dbReference>